<evidence type="ECO:0000313" key="2">
    <source>
        <dbReference type="EMBL" id="SAL81132.1"/>
    </source>
</evidence>
<reference evidence="2" key="1">
    <citation type="submission" date="2016-01" db="EMBL/GenBank/DDBJ databases">
        <authorList>
            <person name="Peeters C."/>
        </authorList>
    </citation>
    <scope>NUCLEOTIDE SEQUENCE [LARGE SCALE GENOMIC DNA]</scope>
    <source>
        <strain evidence="2">LMG 22940</strain>
    </source>
</reference>
<dbReference type="RefSeq" id="WP_125483088.1">
    <property type="nucleotide sequence ID" value="NZ_FCON02000099.1"/>
</dbReference>
<dbReference type="Proteomes" id="UP000054770">
    <property type="component" value="Unassembled WGS sequence"/>
</dbReference>
<protein>
    <submittedName>
        <fullName evidence="2">Uncharacterized protein</fullName>
    </submittedName>
</protein>
<keyword evidence="1" id="KW-0812">Transmembrane</keyword>
<keyword evidence="1" id="KW-1133">Transmembrane helix</keyword>
<dbReference type="EMBL" id="FCON02000099">
    <property type="protein sequence ID" value="SAL81132.1"/>
    <property type="molecule type" value="Genomic_DNA"/>
</dbReference>
<keyword evidence="1" id="KW-0472">Membrane</keyword>
<name>A0A158KJ12_9BURK</name>
<feature type="transmembrane region" description="Helical" evidence="1">
    <location>
        <begin position="43"/>
        <end position="65"/>
    </location>
</feature>
<proteinExistence type="predicted"/>
<gene>
    <name evidence="2" type="ORF">AWB68_06038</name>
</gene>
<evidence type="ECO:0000256" key="1">
    <source>
        <dbReference type="SAM" id="Phobius"/>
    </source>
</evidence>
<accession>A0A158KJ12</accession>
<dbReference type="AlphaFoldDB" id="A0A158KJ12"/>
<evidence type="ECO:0000313" key="3">
    <source>
        <dbReference type="Proteomes" id="UP000054770"/>
    </source>
</evidence>
<keyword evidence="3" id="KW-1185">Reference proteome</keyword>
<comment type="caution">
    <text evidence="2">The sequence shown here is derived from an EMBL/GenBank/DDBJ whole genome shotgun (WGS) entry which is preliminary data.</text>
</comment>
<sequence>MRNLLTRTLLTMVSADERSFRLARRTRTRLATFDKAHRRYDSMIVAGVILLALTPVSTIIVAWFLNLRGLL</sequence>
<organism evidence="2 3">
    <name type="scientific">Caballeronia choica</name>
    <dbReference type="NCBI Taxonomy" id="326476"/>
    <lineage>
        <taxon>Bacteria</taxon>
        <taxon>Pseudomonadati</taxon>
        <taxon>Pseudomonadota</taxon>
        <taxon>Betaproteobacteria</taxon>
        <taxon>Burkholderiales</taxon>
        <taxon>Burkholderiaceae</taxon>
        <taxon>Caballeronia</taxon>
    </lineage>
</organism>